<organism evidence="1 2">
    <name type="scientific">Stylosanthes scabra</name>
    <dbReference type="NCBI Taxonomy" id="79078"/>
    <lineage>
        <taxon>Eukaryota</taxon>
        <taxon>Viridiplantae</taxon>
        <taxon>Streptophyta</taxon>
        <taxon>Embryophyta</taxon>
        <taxon>Tracheophyta</taxon>
        <taxon>Spermatophyta</taxon>
        <taxon>Magnoliopsida</taxon>
        <taxon>eudicotyledons</taxon>
        <taxon>Gunneridae</taxon>
        <taxon>Pentapetalae</taxon>
        <taxon>rosids</taxon>
        <taxon>fabids</taxon>
        <taxon>Fabales</taxon>
        <taxon>Fabaceae</taxon>
        <taxon>Papilionoideae</taxon>
        <taxon>50 kb inversion clade</taxon>
        <taxon>dalbergioids sensu lato</taxon>
        <taxon>Dalbergieae</taxon>
        <taxon>Pterocarpus clade</taxon>
        <taxon>Stylosanthes</taxon>
    </lineage>
</organism>
<keyword evidence="2" id="KW-1185">Reference proteome</keyword>
<reference evidence="1 2" key="1">
    <citation type="journal article" date="2023" name="Plants (Basel)">
        <title>Bridging the Gap: Combining Genomics and Transcriptomics Approaches to Understand Stylosanthes scabra, an Orphan Legume from the Brazilian Caatinga.</title>
        <authorList>
            <person name="Ferreira-Neto J.R.C."/>
            <person name="da Silva M.D."/>
            <person name="Binneck E."/>
            <person name="de Melo N.F."/>
            <person name="da Silva R.H."/>
            <person name="de Melo A.L.T.M."/>
            <person name="Pandolfi V."/>
            <person name="Bustamante F.O."/>
            <person name="Brasileiro-Vidal A.C."/>
            <person name="Benko-Iseppon A.M."/>
        </authorList>
    </citation>
    <scope>NUCLEOTIDE SEQUENCE [LARGE SCALE GENOMIC DNA]</scope>
    <source>
        <tissue evidence="1">Leaves</tissue>
    </source>
</reference>
<proteinExistence type="predicted"/>
<evidence type="ECO:0000313" key="2">
    <source>
        <dbReference type="Proteomes" id="UP001341840"/>
    </source>
</evidence>
<sequence>MGWGFSLRIFIRLFRYRFKLGKLAKYLWNSECLAFSEVEVLRYMSWRTRDMFATWLIGFGALHIVSARSHRIQLLCFQPLPSYTPIAVLPYSSYQVIQPLPSPAFHSLATADDVYQEQATIV</sequence>
<evidence type="ECO:0000313" key="1">
    <source>
        <dbReference type="EMBL" id="MED6224881.1"/>
    </source>
</evidence>
<protein>
    <submittedName>
        <fullName evidence="1">Uncharacterized protein</fullName>
    </submittedName>
</protein>
<gene>
    <name evidence="1" type="ORF">PIB30_088412</name>
</gene>
<comment type="caution">
    <text evidence="1">The sequence shown here is derived from an EMBL/GenBank/DDBJ whole genome shotgun (WGS) entry which is preliminary data.</text>
</comment>
<accession>A0ABU6ZSD8</accession>
<dbReference type="EMBL" id="JASCZI010273463">
    <property type="protein sequence ID" value="MED6224881.1"/>
    <property type="molecule type" value="Genomic_DNA"/>
</dbReference>
<dbReference type="Proteomes" id="UP001341840">
    <property type="component" value="Unassembled WGS sequence"/>
</dbReference>
<name>A0ABU6ZSD8_9FABA</name>